<evidence type="ECO:0000256" key="4">
    <source>
        <dbReference type="ARBA" id="ARBA00022840"/>
    </source>
</evidence>
<dbReference type="EMBL" id="BMFK01000001">
    <property type="protein sequence ID" value="GGE55714.1"/>
    <property type="molecule type" value="Genomic_DNA"/>
</dbReference>
<keyword evidence="12" id="KW-1185">Reference proteome</keyword>
<feature type="domain" description="Helicase C-terminal" evidence="10">
    <location>
        <begin position="215"/>
        <end position="380"/>
    </location>
</feature>
<keyword evidence="3 11" id="KW-0347">Helicase</keyword>
<dbReference type="GO" id="GO:0003677">
    <property type="term" value="F:DNA binding"/>
    <property type="evidence" value="ECO:0007669"/>
    <property type="project" value="UniProtKB-KW"/>
</dbReference>
<comment type="caution">
    <text evidence="11">The sequence shown here is derived from an EMBL/GenBank/DDBJ whole genome shotgun (WGS) entry which is preliminary data.</text>
</comment>
<dbReference type="SMART" id="SM00487">
    <property type="entry name" value="DEXDc"/>
    <property type="match status" value="1"/>
</dbReference>
<dbReference type="GO" id="GO:0043590">
    <property type="term" value="C:bacterial nucleoid"/>
    <property type="evidence" value="ECO:0007669"/>
    <property type="project" value="TreeGrafter"/>
</dbReference>
<keyword evidence="1" id="KW-0547">Nucleotide-binding</keyword>
<dbReference type="Gene3D" id="1.10.10.10">
    <property type="entry name" value="Winged helix-like DNA-binding domain superfamily/Winged helix DNA-binding domain"/>
    <property type="match status" value="1"/>
</dbReference>
<dbReference type="PROSITE" id="PS51192">
    <property type="entry name" value="HELICASE_ATP_BIND_1"/>
    <property type="match status" value="1"/>
</dbReference>
<dbReference type="Proteomes" id="UP000605259">
    <property type="component" value="Unassembled WGS sequence"/>
</dbReference>
<dbReference type="FunFam" id="3.40.50.300:FF:001363">
    <property type="entry name" value="ATP-dependent DNA helicase RecQ"/>
    <property type="match status" value="1"/>
</dbReference>
<sequence>MRVETVLREKFGYDSFRKGQKEIIEDVVTRKNVIGLLPTGAGKSICYQLPAYIMEGSVVVVSPLLSLMEDQVAQLRQIGEKRVIAFNSFRTFEEKRYAIAHLHTFKFIFVSPEMLQYDRFAHALARLKVALFVVDEAHCISQWGHEFRTDYMKIKDCLQQIGYPPVLALTATATKEVLHDITVSLGLQNVAYHLHSIDRPNIAIKVEHLRGMEEKKERLYELVQQLQGPGIIYCSSRVLSEQLAEALKEKGMDGVEAYHGGMEHEKRMLIQQQFMKDQLSIISSTSAFGMGVNKPNIRFVIHVQYPTNMEAYLQEIGRAGRDGKNSIAILLSTPLDDEVPLAMVKEELPTKAQVRQLYTMLMKANDTTMEALEMYCTRMIGLDEAKWRFLTYQLELLGVIVDSAVQKNKLNEDTFHRICTIIESRVQHKLRNLYGMKEWLHTETCRREAYLRIFGETVENRPVNCCDRCGINLTAYERTDEGKVSSLFSWPEELRQLFRIEGMGDS</sequence>
<organism evidence="11 12">
    <name type="scientific">Priestia taiwanensis</name>
    <dbReference type="NCBI Taxonomy" id="1347902"/>
    <lineage>
        <taxon>Bacteria</taxon>
        <taxon>Bacillati</taxon>
        <taxon>Bacillota</taxon>
        <taxon>Bacilli</taxon>
        <taxon>Bacillales</taxon>
        <taxon>Bacillaceae</taxon>
        <taxon>Priestia</taxon>
    </lineage>
</organism>
<dbReference type="PROSITE" id="PS00690">
    <property type="entry name" value="DEAH_ATP_HELICASE"/>
    <property type="match status" value="1"/>
</dbReference>
<feature type="domain" description="Rhodanese" evidence="8">
    <location>
        <begin position="213"/>
        <end position="266"/>
    </location>
</feature>
<dbReference type="InterPro" id="IPR014001">
    <property type="entry name" value="Helicase_ATP-bd"/>
</dbReference>
<dbReference type="InterPro" id="IPR032284">
    <property type="entry name" value="RecQ_Zn-bd"/>
</dbReference>
<evidence type="ECO:0000259" key="10">
    <source>
        <dbReference type="PROSITE" id="PS51194"/>
    </source>
</evidence>
<keyword evidence="4" id="KW-0067">ATP-binding</keyword>
<dbReference type="PANTHER" id="PTHR13710">
    <property type="entry name" value="DNA HELICASE RECQ FAMILY MEMBER"/>
    <property type="match status" value="1"/>
</dbReference>
<accession>A0A917EKZ9</accession>
<dbReference type="InterPro" id="IPR001763">
    <property type="entry name" value="Rhodanese-like_dom"/>
</dbReference>
<dbReference type="Pfam" id="PF00271">
    <property type="entry name" value="Helicase_C"/>
    <property type="match status" value="1"/>
</dbReference>
<reference evidence="11" key="2">
    <citation type="submission" date="2020-09" db="EMBL/GenBank/DDBJ databases">
        <authorList>
            <person name="Sun Q."/>
            <person name="Zhou Y."/>
        </authorList>
    </citation>
    <scope>NUCLEOTIDE SEQUENCE</scope>
    <source>
        <strain evidence="11">CGMCC 1.12698</strain>
    </source>
</reference>
<dbReference type="Gene3D" id="3.40.50.300">
    <property type="entry name" value="P-loop containing nucleotide triphosphate hydrolases"/>
    <property type="match status" value="2"/>
</dbReference>
<protein>
    <recommendedName>
        <fullName evidence="6">ATP-dependent DNA helicase RecQ</fullName>
    </recommendedName>
    <alternativeName>
        <fullName evidence="7">DNA 3'-5' helicase RecQ</fullName>
    </alternativeName>
</protein>
<evidence type="ECO:0000256" key="7">
    <source>
        <dbReference type="ARBA" id="ARBA00044550"/>
    </source>
</evidence>
<dbReference type="SMART" id="SM00490">
    <property type="entry name" value="HELICc"/>
    <property type="match status" value="1"/>
</dbReference>
<dbReference type="NCBIfam" id="TIGR00614">
    <property type="entry name" value="recQ_fam"/>
    <property type="match status" value="1"/>
</dbReference>
<dbReference type="CDD" id="cd17920">
    <property type="entry name" value="DEXHc_RecQ"/>
    <property type="match status" value="1"/>
</dbReference>
<feature type="domain" description="Helicase ATP-binding" evidence="9">
    <location>
        <begin position="24"/>
        <end position="191"/>
    </location>
</feature>
<dbReference type="InterPro" id="IPR036388">
    <property type="entry name" value="WH-like_DNA-bd_sf"/>
</dbReference>
<dbReference type="PANTHER" id="PTHR13710:SF84">
    <property type="entry name" value="ATP-DEPENDENT DNA HELICASE RECS-RELATED"/>
    <property type="match status" value="1"/>
</dbReference>
<dbReference type="GO" id="GO:0043138">
    <property type="term" value="F:3'-5' DNA helicase activity"/>
    <property type="evidence" value="ECO:0007669"/>
    <property type="project" value="TreeGrafter"/>
</dbReference>
<evidence type="ECO:0000256" key="5">
    <source>
        <dbReference type="ARBA" id="ARBA00023125"/>
    </source>
</evidence>
<keyword evidence="2" id="KW-0378">Hydrolase</keyword>
<dbReference type="GO" id="GO:0030894">
    <property type="term" value="C:replisome"/>
    <property type="evidence" value="ECO:0007669"/>
    <property type="project" value="TreeGrafter"/>
</dbReference>
<dbReference type="GO" id="GO:0006281">
    <property type="term" value="P:DNA repair"/>
    <property type="evidence" value="ECO:0007669"/>
    <property type="project" value="TreeGrafter"/>
</dbReference>
<dbReference type="InterPro" id="IPR002464">
    <property type="entry name" value="DNA/RNA_helicase_DEAH_CS"/>
</dbReference>
<dbReference type="GO" id="GO:0005737">
    <property type="term" value="C:cytoplasm"/>
    <property type="evidence" value="ECO:0007669"/>
    <property type="project" value="TreeGrafter"/>
</dbReference>
<evidence type="ECO:0000313" key="11">
    <source>
        <dbReference type="EMBL" id="GGE55714.1"/>
    </source>
</evidence>
<dbReference type="InterPro" id="IPR027417">
    <property type="entry name" value="P-loop_NTPase"/>
</dbReference>
<evidence type="ECO:0000313" key="12">
    <source>
        <dbReference type="Proteomes" id="UP000605259"/>
    </source>
</evidence>
<dbReference type="GO" id="GO:0006310">
    <property type="term" value="P:DNA recombination"/>
    <property type="evidence" value="ECO:0007669"/>
    <property type="project" value="InterPro"/>
</dbReference>
<evidence type="ECO:0000256" key="3">
    <source>
        <dbReference type="ARBA" id="ARBA00022806"/>
    </source>
</evidence>
<dbReference type="InterPro" id="IPR001650">
    <property type="entry name" value="Helicase_C-like"/>
</dbReference>
<dbReference type="GO" id="GO:0005524">
    <property type="term" value="F:ATP binding"/>
    <property type="evidence" value="ECO:0007669"/>
    <property type="project" value="UniProtKB-KW"/>
</dbReference>
<dbReference type="GO" id="GO:0009378">
    <property type="term" value="F:four-way junction helicase activity"/>
    <property type="evidence" value="ECO:0007669"/>
    <property type="project" value="TreeGrafter"/>
</dbReference>
<dbReference type="Pfam" id="PF00270">
    <property type="entry name" value="DEAD"/>
    <property type="match status" value="1"/>
</dbReference>
<proteinExistence type="predicted"/>
<dbReference type="PROSITE" id="PS50206">
    <property type="entry name" value="RHODANESE_3"/>
    <property type="match status" value="1"/>
</dbReference>
<keyword evidence="5" id="KW-0238">DNA-binding</keyword>
<evidence type="ECO:0000256" key="2">
    <source>
        <dbReference type="ARBA" id="ARBA00022801"/>
    </source>
</evidence>
<dbReference type="RefSeq" id="WP_188388634.1">
    <property type="nucleotide sequence ID" value="NZ_BMFK01000001.1"/>
</dbReference>
<evidence type="ECO:0000256" key="1">
    <source>
        <dbReference type="ARBA" id="ARBA00022741"/>
    </source>
</evidence>
<evidence type="ECO:0000256" key="6">
    <source>
        <dbReference type="ARBA" id="ARBA00044535"/>
    </source>
</evidence>
<reference evidence="11" key="1">
    <citation type="journal article" date="2014" name="Int. J. Syst. Evol. Microbiol.">
        <title>Complete genome sequence of Corynebacterium casei LMG S-19264T (=DSM 44701T), isolated from a smear-ripened cheese.</title>
        <authorList>
            <consortium name="US DOE Joint Genome Institute (JGI-PGF)"/>
            <person name="Walter F."/>
            <person name="Albersmeier A."/>
            <person name="Kalinowski J."/>
            <person name="Ruckert C."/>
        </authorList>
    </citation>
    <scope>NUCLEOTIDE SEQUENCE</scope>
    <source>
        <strain evidence="11">CGMCC 1.12698</strain>
    </source>
</reference>
<gene>
    <name evidence="11" type="primary">recQ</name>
    <name evidence="11" type="ORF">GCM10007140_02590</name>
</gene>
<evidence type="ECO:0000259" key="9">
    <source>
        <dbReference type="PROSITE" id="PS51192"/>
    </source>
</evidence>
<name>A0A917EKZ9_9BACI</name>
<dbReference type="AlphaFoldDB" id="A0A917EKZ9"/>
<dbReference type="Pfam" id="PF16124">
    <property type="entry name" value="RecQ_Zn_bind"/>
    <property type="match status" value="1"/>
</dbReference>
<dbReference type="PROSITE" id="PS51194">
    <property type="entry name" value="HELICASE_CTER"/>
    <property type="match status" value="1"/>
</dbReference>
<dbReference type="InterPro" id="IPR011545">
    <property type="entry name" value="DEAD/DEAH_box_helicase_dom"/>
</dbReference>
<dbReference type="GO" id="GO:0016787">
    <property type="term" value="F:hydrolase activity"/>
    <property type="evidence" value="ECO:0007669"/>
    <property type="project" value="UniProtKB-KW"/>
</dbReference>
<dbReference type="InterPro" id="IPR004589">
    <property type="entry name" value="DNA_helicase_ATP-dep_RecQ"/>
</dbReference>
<dbReference type="SUPFAM" id="SSF52540">
    <property type="entry name" value="P-loop containing nucleoside triphosphate hydrolases"/>
    <property type="match status" value="1"/>
</dbReference>
<evidence type="ECO:0000259" key="8">
    <source>
        <dbReference type="PROSITE" id="PS50206"/>
    </source>
</evidence>